<dbReference type="Gene3D" id="2.180.10.10">
    <property type="entry name" value="RHS repeat-associated core"/>
    <property type="match status" value="1"/>
</dbReference>
<dbReference type="InterPro" id="IPR050708">
    <property type="entry name" value="T6SS_VgrG/RHS"/>
</dbReference>
<sequence>MRGWLKSINDVDDLQTASDPQDLFAFKLNYNTLLFPSWGGSALHNGNISESFWRTANDNTMRQYTYSYDGLNRLILANYRKPESSIYNSGSYNEAINYDKNGNIESLQRNGEYDDINQNLVIDDLVYTYSTISPNQLLKVEDNTNNPNGFKDGTNTGNDYTYDANGNMTADHNKGITAIKYNHLNLPTQITFATSGNISYIYNATGVKVRKVATEGSTVTTTDYLTGFQYINNKLEFFPHAEGYVKNVIDEDTGFGTTNNIYRYVFNYTDHLGNVRLTYTKHPITNVLTILEENNYYPFGLKHRNYNMNKKDYEKLAGTGGIEITPTNLTIYDYKYNGKEWQDELGLNFYDFGARNYDPAIGRWMNIDPLAEKYRRWSNYNYCMNNPVYFIDPDGMQIDLSAAKEYDKKNETKIVDEIIEDLSEQTGLTYEIVDEKLEYKKDKDGNAIISKDKDGKEIGSRIARGLMIKAIDNPKVGLFKLVDEGGSNGEGLNFKIDVNEVNNFISGASDALNNKTMGFGMTFMHEALHTDLLYGEAHGSESVKWGETGRIVNTMNSIRKELGSSYGQRLSYLSFNSFIPFDLENKNYVLNHMKSLQQPALVKLNFLYPREGKFIKF</sequence>
<evidence type="ECO:0000313" key="1">
    <source>
        <dbReference type="EMBL" id="RXR35502.1"/>
    </source>
</evidence>
<dbReference type="NCBIfam" id="TIGR03696">
    <property type="entry name" value="Rhs_assc_core"/>
    <property type="match status" value="1"/>
</dbReference>
<dbReference type="EMBL" id="SBKQ01000001">
    <property type="protein sequence ID" value="RXR35502.1"/>
    <property type="molecule type" value="Genomic_DNA"/>
</dbReference>
<protein>
    <submittedName>
        <fullName evidence="1">RHS repeat-associated core domain-containing protein</fullName>
    </submittedName>
</protein>
<keyword evidence="2" id="KW-1185">Reference proteome</keyword>
<proteinExistence type="predicted"/>
<dbReference type="OrthoDB" id="2972467at2"/>
<name>A0A4Q1KYU7_9FLAO</name>
<dbReference type="InterPro" id="IPR022385">
    <property type="entry name" value="Rhs_assc_core"/>
</dbReference>
<evidence type="ECO:0000313" key="2">
    <source>
        <dbReference type="Proteomes" id="UP000289734"/>
    </source>
</evidence>
<dbReference type="Proteomes" id="UP000289734">
    <property type="component" value="Unassembled WGS sequence"/>
</dbReference>
<accession>A0A4Q1KYU7</accession>
<organism evidence="1 2">
    <name type="scientific">Flavobacterium piscinae</name>
    <dbReference type="NCBI Taxonomy" id="2506424"/>
    <lineage>
        <taxon>Bacteria</taxon>
        <taxon>Pseudomonadati</taxon>
        <taxon>Bacteroidota</taxon>
        <taxon>Flavobacteriia</taxon>
        <taxon>Flavobacteriales</taxon>
        <taxon>Flavobacteriaceae</taxon>
        <taxon>Flavobacterium</taxon>
    </lineage>
</organism>
<dbReference type="PANTHER" id="PTHR32305:SF15">
    <property type="entry name" value="PROTEIN RHSA-RELATED"/>
    <property type="match status" value="1"/>
</dbReference>
<reference evidence="2" key="1">
    <citation type="submission" date="2019-01" db="EMBL/GenBank/DDBJ databases">
        <title>Cytophagaceae bacterium strain CAR-16.</title>
        <authorList>
            <person name="Chen W.-M."/>
        </authorList>
    </citation>
    <scope>NUCLEOTIDE SEQUENCE [LARGE SCALE GENOMIC DNA]</scope>
    <source>
        <strain evidence="2">ICH-30</strain>
    </source>
</reference>
<dbReference type="AlphaFoldDB" id="A0A4Q1KYU7"/>
<comment type="caution">
    <text evidence="1">The sequence shown here is derived from an EMBL/GenBank/DDBJ whole genome shotgun (WGS) entry which is preliminary data.</text>
</comment>
<dbReference type="PANTHER" id="PTHR32305">
    <property type="match status" value="1"/>
</dbReference>
<gene>
    <name evidence="1" type="ORF">EQG68_00985</name>
</gene>